<feature type="non-terminal residue" evidence="1">
    <location>
        <position position="1"/>
    </location>
</feature>
<dbReference type="AlphaFoldDB" id="T1CYG5"/>
<dbReference type="SUPFAM" id="SSF102114">
    <property type="entry name" value="Radical SAM enzymes"/>
    <property type="match status" value="1"/>
</dbReference>
<sequence>KITDCAKNKGFITVMNTNGSLLEKKGKSLKNLDFAFVSLDYYNDYDDVIRGLPGTFSEVIRGIYELKRIGKTKVSLVTTISAMNWNAMRPMAQLASDLGVGISFNSVEQSMDFGQTNSETTPNFDVGLDSAKLSDPMQNRRKLAISASGDAFAGIPIPTGCISQAALGAGRAGTLSLQPTRGILLH</sequence>
<accession>T1CYG5</accession>
<dbReference type="InterPro" id="IPR013785">
    <property type="entry name" value="Aldolase_TIM"/>
</dbReference>
<evidence type="ECO:0000313" key="1">
    <source>
        <dbReference type="EMBL" id="EQD75175.1"/>
    </source>
</evidence>
<reference evidence="1" key="1">
    <citation type="submission" date="2013-08" db="EMBL/GenBank/DDBJ databases">
        <authorList>
            <person name="Mendez C."/>
            <person name="Richter M."/>
            <person name="Ferrer M."/>
            <person name="Sanchez J."/>
        </authorList>
    </citation>
    <scope>NUCLEOTIDE SEQUENCE</scope>
</reference>
<proteinExistence type="predicted"/>
<protein>
    <submittedName>
        <fullName evidence="1">Radical SAM domain-containing protein</fullName>
    </submittedName>
</protein>
<dbReference type="PANTHER" id="PTHR11228:SF7">
    <property type="entry name" value="PQQA PEPTIDE CYCLASE"/>
    <property type="match status" value="1"/>
</dbReference>
<dbReference type="InterPro" id="IPR058240">
    <property type="entry name" value="rSAM_sf"/>
</dbReference>
<organism evidence="1">
    <name type="scientific">mine drainage metagenome</name>
    <dbReference type="NCBI Taxonomy" id="410659"/>
    <lineage>
        <taxon>unclassified sequences</taxon>
        <taxon>metagenomes</taxon>
        <taxon>ecological metagenomes</taxon>
    </lineage>
</organism>
<gene>
    <name evidence="1" type="ORF">B1B_02269</name>
</gene>
<dbReference type="GO" id="GO:0006783">
    <property type="term" value="P:heme biosynthetic process"/>
    <property type="evidence" value="ECO:0007669"/>
    <property type="project" value="TreeGrafter"/>
</dbReference>
<dbReference type="PANTHER" id="PTHR11228">
    <property type="entry name" value="RADICAL SAM DOMAIN PROTEIN"/>
    <property type="match status" value="1"/>
</dbReference>
<reference evidence="1" key="2">
    <citation type="journal article" date="2014" name="ISME J.">
        <title>Microbial stratification in low pH oxic and suboxic macroscopic growths along an acid mine drainage.</title>
        <authorList>
            <person name="Mendez-Garcia C."/>
            <person name="Mesa V."/>
            <person name="Sprenger R.R."/>
            <person name="Richter M."/>
            <person name="Diez M.S."/>
            <person name="Solano J."/>
            <person name="Bargiela R."/>
            <person name="Golyshina O.V."/>
            <person name="Manteca A."/>
            <person name="Ramos J.L."/>
            <person name="Gallego J.R."/>
            <person name="Llorente I."/>
            <person name="Martins Dos Santos V.A."/>
            <person name="Jensen O.N."/>
            <person name="Pelaez A.I."/>
            <person name="Sanchez J."/>
            <person name="Ferrer M."/>
        </authorList>
    </citation>
    <scope>NUCLEOTIDE SEQUENCE</scope>
</reference>
<comment type="caution">
    <text evidence="1">The sequence shown here is derived from an EMBL/GenBank/DDBJ whole genome shotgun (WGS) entry which is preliminary data.</text>
</comment>
<dbReference type="Gene3D" id="3.20.20.70">
    <property type="entry name" value="Aldolase class I"/>
    <property type="match status" value="1"/>
</dbReference>
<name>T1CYG5_9ZZZZ</name>
<dbReference type="EMBL" id="AUZY01001339">
    <property type="protein sequence ID" value="EQD75175.1"/>
    <property type="molecule type" value="Genomic_DNA"/>
</dbReference>
<dbReference type="InterPro" id="IPR050377">
    <property type="entry name" value="Radical_SAM_PqqE_MftC-like"/>
</dbReference>